<gene>
    <name evidence="1" type="ORF">SAMN05216227_1001148</name>
</gene>
<dbReference type="Proteomes" id="UP000183002">
    <property type="component" value="Unassembled WGS sequence"/>
</dbReference>
<accession>A0A1H8AIN7</accession>
<dbReference type="SUPFAM" id="SSF55166">
    <property type="entry name" value="Hedgehog/DD-peptidase"/>
    <property type="match status" value="1"/>
</dbReference>
<evidence type="ECO:0000313" key="1">
    <source>
        <dbReference type="EMBL" id="SEM70403.1"/>
    </source>
</evidence>
<proteinExistence type="predicted"/>
<evidence type="ECO:0008006" key="3">
    <source>
        <dbReference type="Google" id="ProtNLM"/>
    </source>
</evidence>
<organism evidence="1 2">
    <name type="scientific">Pseudorhodobacter antarcticus</name>
    <dbReference type="NCBI Taxonomy" id="1077947"/>
    <lineage>
        <taxon>Bacteria</taxon>
        <taxon>Pseudomonadati</taxon>
        <taxon>Pseudomonadota</taxon>
        <taxon>Alphaproteobacteria</taxon>
        <taxon>Rhodobacterales</taxon>
        <taxon>Paracoccaceae</taxon>
        <taxon>Pseudorhodobacter</taxon>
    </lineage>
</organism>
<dbReference type="EMBL" id="FOCO01000001">
    <property type="protein sequence ID" value="SEM70403.1"/>
    <property type="molecule type" value="Genomic_DNA"/>
</dbReference>
<dbReference type="AlphaFoldDB" id="A0A1H8AIN7"/>
<protein>
    <recommendedName>
        <fullName evidence="3">Peptidase M15</fullName>
    </recommendedName>
</protein>
<evidence type="ECO:0000313" key="2">
    <source>
        <dbReference type="Proteomes" id="UP000183002"/>
    </source>
</evidence>
<sequence length="223" mass="25064">MRAITSYDTLERLGRVRLSQHFYARDFLYSEIGNVHAIPNLPGDVDLFVAAGAAFCTQLLDPLVETFGPIAVRSAYRSPTVNGFGNAHNLKCARNDANHAGHIWDNRDAAGRMGACVSIVVPWFADQYAQGRDWRDLAWWVHDHLPHHEMWFFPINAAFNLTWRDAPARVISSYVAPRGKLLAAGADPVETLVQRRARYADFPPFRGIAYPPLPAQWAKPKDI</sequence>
<dbReference type="STRING" id="1077947.SAMN05216227_1001148"/>
<reference evidence="1 2" key="1">
    <citation type="submission" date="2016-10" db="EMBL/GenBank/DDBJ databases">
        <authorList>
            <person name="de Groot N.N."/>
        </authorList>
    </citation>
    <scope>NUCLEOTIDE SEQUENCE [LARGE SCALE GENOMIC DNA]</scope>
    <source>
        <strain evidence="1 2">CGMCC 1.10836</strain>
    </source>
</reference>
<name>A0A1H8AIN7_9RHOB</name>
<dbReference type="InterPro" id="IPR009045">
    <property type="entry name" value="Zn_M74/Hedgehog-like"/>
</dbReference>
<dbReference type="RefSeq" id="WP_050521417.1">
    <property type="nucleotide sequence ID" value="NZ_FOCO01000001.1"/>
</dbReference>
<keyword evidence="2" id="KW-1185">Reference proteome</keyword>
<dbReference type="OrthoDB" id="7171572at2"/>